<organism evidence="3 4">
    <name type="scientific">Desulfomarina profundi</name>
    <dbReference type="NCBI Taxonomy" id="2772557"/>
    <lineage>
        <taxon>Bacteria</taxon>
        <taxon>Pseudomonadati</taxon>
        <taxon>Thermodesulfobacteriota</taxon>
        <taxon>Desulfobulbia</taxon>
        <taxon>Desulfobulbales</taxon>
        <taxon>Desulfobulbaceae</taxon>
        <taxon>Desulfomarina</taxon>
    </lineage>
</organism>
<dbReference type="RefSeq" id="WP_228856677.1">
    <property type="nucleotide sequence ID" value="NZ_AP024086.1"/>
</dbReference>
<feature type="active site" description="Proton donor" evidence="1">
    <location>
        <position position="135"/>
    </location>
</feature>
<proteinExistence type="predicted"/>
<dbReference type="GO" id="GO:0005829">
    <property type="term" value="C:cytosol"/>
    <property type="evidence" value="ECO:0007669"/>
    <property type="project" value="TreeGrafter"/>
</dbReference>
<dbReference type="CDD" id="cd00438">
    <property type="entry name" value="cupin_RmlC"/>
    <property type="match status" value="1"/>
</dbReference>
<keyword evidence="4" id="KW-1185">Reference proteome</keyword>
<dbReference type="EMBL" id="AP024086">
    <property type="protein sequence ID" value="BCL60559.1"/>
    <property type="molecule type" value="Genomic_DNA"/>
</dbReference>
<dbReference type="AlphaFoldDB" id="A0A8D5JGS7"/>
<evidence type="ECO:0000256" key="1">
    <source>
        <dbReference type="PIRSR" id="PIRSR600888-1"/>
    </source>
</evidence>
<dbReference type="Pfam" id="PF00908">
    <property type="entry name" value="dTDP_sugar_isom"/>
    <property type="match status" value="1"/>
</dbReference>
<dbReference type="KEGG" id="dbk:DGMP_12520"/>
<dbReference type="GO" id="GO:0019305">
    <property type="term" value="P:dTDP-rhamnose biosynthetic process"/>
    <property type="evidence" value="ECO:0007669"/>
    <property type="project" value="TreeGrafter"/>
</dbReference>
<gene>
    <name evidence="3" type="primary">rfbC-2</name>
    <name evidence="3" type="ORF">DGMP_12520</name>
</gene>
<reference evidence="3" key="1">
    <citation type="submission" date="2020-09" db="EMBL/GenBank/DDBJ databases">
        <title>Desulfogranum mesoprofundum gen. nov., sp. nov., a novel mesophilic, sulfate-reducing chemolithoautotroph isolated from a deep-sea hydrothermal vent chimney in the Suiyo Seamount.</title>
        <authorList>
            <person name="Hashimoto Y."/>
            <person name="Nakagawa S."/>
        </authorList>
    </citation>
    <scope>NUCLEOTIDE SEQUENCE</scope>
    <source>
        <strain evidence="3">KT2</strain>
    </source>
</reference>
<dbReference type="GO" id="GO:0000271">
    <property type="term" value="P:polysaccharide biosynthetic process"/>
    <property type="evidence" value="ECO:0007669"/>
    <property type="project" value="TreeGrafter"/>
</dbReference>
<name>A0A8D5JGS7_9BACT</name>
<feature type="active site" description="Proton acceptor" evidence="1">
    <location>
        <position position="65"/>
    </location>
</feature>
<feature type="site" description="Participates in a stacking interaction with the thymidine ring of dTDP-4-oxo-6-deoxyglucose" evidence="2">
    <location>
        <position position="141"/>
    </location>
</feature>
<protein>
    <submittedName>
        <fullName evidence="3">dTDP-4-dehydrorhamnose 3,5-epimerase</fullName>
    </submittedName>
</protein>
<sequence>MSKLIIKPTSFDGLSLVKRVPIRDNRGYFIRLFCREELSCLGWDTPVAQVNLSYSAQKGTIRGMHFQHPPFSEKKLLLCLKGSIMDIVIDIRTGSPTFLQYYTVILSEENSLGLHIPEGFAHGFQTMTDSVELLYFHSAVYSPSAEDGLNPLDPKLALPWPLPHTAISERDEKHPVLNQNFKGIQP</sequence>
<dbReference type="GO" id="GO:0008830">
    <property type="term" value="F:dTDP-4-dehydrorhamnose 3,5-epimerase activity"/>
    <property type="evidence" value="ECO:0007669"/>
    <property type="project" value="InterPro"/>
</dbReference>
<accession>A0A8D5JGS7</accession>
<evidence type="ECO:0000313" key="3">
    <source>
        <dbReference type="EMBL" id="BCL60559.1"/>
    </source>
</evidence>
<dbReference type="InterPro" id="IPR000888">
    <property type="entry name" value="RmlC-like"/>
</dbReference>
<dbReference type="PANTHER" id="PTHR21047:SF2">
    <property type="entry name" value="THYMIDINE DIPHOSPHO-4-KETO-RHAMNOSE 3,5-EPIMERASE"/>
    <property type="match status" value="1"/>
</dbReference>
<evidence type="ECO:0000313" key="4">
    <source>
        <dbReference type="Proteomes" id="UP000826725"/>
    </source>
</evidence>
<dbReference type="Proteomes" id="UP000826725">
    <property type="component" value="Chromosome"/>
</dbReference>
<evidence type="ECO:0000256" key="2">
    <source>
        <dbReference type="PIRSR" id="PIRSR600888-3"/>
    </source>
</evidence>
<dbReference type="PANTHER" id="PTHR21047">
    <property type="entry name" value="DTDP-6-DEOXY-D-GLUCOSE-3,5 EPIMERASE"/>
    <property type="match status" value="1"/>
</dbReference>